<evidence type="ECO:0008006" key="3">
    <source>
        <dbReference type="Google" id="ProtNLM"/>
    </source>
</evidence>
<accession>A0A857CC95</accession>
<dbReference type="EMBL" id="CP046908">
    <property type="protein sequence ID" value="QGZ36082.1"/>
    <property type="molecule type" value="Genomic_DNA"/>
</dbReference>
<evidence type="ECO:0000313" key="2">
    <source>
        <dbReference type="Proteomes" id="UP000435648"/>
    </source>
</evidence>
<gene>
    <name evidence="1" type="ORF">GH266_17275</name>
</gene>
<dbReference type="InterPro" id="IPR014347">
    <property type="entry name" value="Tautomerase/MIF_sf"/>
</dbReference>
<dbReference type="AlphaFoldDB" id="A0A857CC95"/>
<dbReference type="KEGG" id="siw:GH266_17275"/>
<dbReference type="SUPFAM" id="SSF55331">
    <property type="entry name" value="Tautomerase/MIF"/>
    <property type="match status" value="1"/>
</dbReference>
<reference evidence="1 2" key="1">
    <citation type="submission" date="2019-12" db="EMBL/GenBank/DDBJ databases">
        <title>The genome of Stappia indica PHM037.</title>
        <authorList>
            <person name="Kacar D."/>
            <person name="Galan B."/>
            <person name="Canedo L."/>
            <person name="Rodriguez P."/>
            <person name="de la Calle F."/>
            <person name="Garcia J.L."/>
        </authorList>
    </citation>
    <scope>NUCLEOTIDE SEQUENCE [LARGE SCALE GENOMIC DNA]</scope>
    <source>
        <strain evidence="1 2">PHM037</strain>
    </source>
</reference>
<organism evidence="1 2">
    <name type="scientific">Stappia indica</name>
    <dbReference type="NCBI Taxonomy" id="538381"/>
    <lineage>
        <taxon>Bacteria</taxon>
        <taxon>Pseudomonadati</taxon>
        <taxon>Pseudomonadota</taxon>
        <taxon>Alphaproteobacteria</taxon>
        <taxon>Hyphomicrobiales</taxon>
        <taxon>Stappiaceae</taxon>
        <taxon>Stappia</taxon>
    </lineage>
</organism>
<proteinExistence type="predicted"/>
<dbReference type="Gene3D" id="3.30.429.10">
    <property type="entry name" value="Macrophage Migration Inhibitory Factor"/>
    <property type="match status" value="1"/>
</dbReference>
<dbReference type="Proteomes" id="UP000435648">
    <property type="component" value="Chromosome"/>
</dbReference>
<sequence length="111" mass="11591">MADILIETRRGWLGTDRATFLDSVHGAVSAVLPPGAAGPVIRLLEYDEDCFASPAPGRSAFTRIEIACAAGGREAEEAELRRAVLAAVEGFGLTATDVRIVLLPLQGQSAG</sequence>
<dbReference type="OrthoDB" id="9804765at2"/>
<evidence type="ECO:0000313" key="1">
    <source>
        <dbReference type="EMBL" id="QGZ36082.1"/>
    </source>
</evidence>
<name>A0A857CC95_9HYPH</name>
<protein>
    <recommendedName>
        <fullName evidence="3">Tautomerase enzyme</fullName>
    </recommendedName>
</protein>
<dbReference type="RefSeq" id="WP_158194930.1">
    <property type="nucleotide sequence ID" value="NZ_CP046908.1"/>
</dbReference>